<accession>A0A6C0DV93</accession>
<dbReference type="Gene3D" id="2.70.40.10">
    <property type="match status" value="1"/>
</dbReference>
<protein>
    <recommendedName>
        <fullName evidence="2">dUTPase-like domain-containing protein</fullName>
    </recommendedName>
</protein>
<proteinExistence type="predicted"/>
<dbReference type="SUPFAM" id="SSF51283">
    <property type="entry name" value="dUTPase-like"/>
    <property type="match status" value="1"/>
</dbReference>
<dbReference type="InterPro" id="IPR036157">
    <property type="entry name" value="dUTPase-like_sf"/>
</dbReference>
<sequence>MGSVMSYYLHSASLQSAIDYMTSYDSIGYYDNDATTDTDVNANANANANDTYYKLFIYVHDTPGMDSIKELYKTNALKHNSVVDGYLNACANADEDVCYDSGFDLLCPEDNVWSKDLPVYMLDFNISCSMTYNNKLVGYYLYLRSSTPIRTPLRLANNVGIIDSGYRGTIKAPFDYNILYSTCETFEFVKTNRYVQLTPPNIGYPMKVFIVDDLSMLGKKNNRNENGFGSSGN</sequence>
<reference evidence="1" key="1">
    <citation type="journal article" date="2020" name="Nature">
        <title>Giant virus diversity and host interactions through global metagenomics.</title>
        <authorList>
            <person name="Schulz F."/>
            <person name="Roux S."/>
            <person name="Paez-Espino D."/>
            <person name="Jungbluth S."/>
            <person name="Walsh D.A."/>
            <person name="Denef V.J."/>
            <person name="McMahon K.D."/>
            <person name="Konstantinidis K.T."/>
            <person name="Eloe-Fadrosh E.A."/>
            <person name="Kyrpides N.C."/>
            <person name="Woyke T."/>
        </authorList>
    </citation>
    <scope>NUCLEOTIDE SEQUENCE</scope>
    <source>
        <strain evidence="1">GVMAG-M-3300023174-75</strain>
    </source>
</reference>
<evidence type="ECO:0008006" key="2">
    <source>
        <dbReference type="Google" id="ProtNLM"/>
    </source>
</evidence>
<dbReference type="AlphaFoldDB" id="A0A6C0DV93"/>
<name>A0A6C0DV93_9ZZZZ</name>
<evidence type="ECO:0000313" key="1">
    <source>
        <dbReference type="EMBL" id="QHT20876.1"/>
    </source>
</evidence>
<dbReference type="EMBL" id="MN739683">
    <property type="protein sequence ID" value="QHT20876.1"/>
    <property type="molecule type" value="Genomic_DNA"/>
</dbReference>
<organism evidence="1">
    <name type="scientific">viral metagenome</name>
    <dbReference type="NCBI Taxonomy" id="1070528"/>
    <lineage>
        <taxon>unclassified sequences</taxon>
        <taxon>metagenomes</taxon>
        <taxon>organismal metagenomes</taxon>
    </lineage>
</organism>